<proteinExistence type="inferred from homology"/>
<keyword evidence="7" id="KW-1185">Reference proteome</keyword>
<dbReference type="GO" id="GO:0009425">
    <property type="term" value="C:bacterial-type flagellum basal body"/>
    <property type="evidence" value="ECO:0007669"/>
    <property type="project" value="UniProtKB-SubCell"/>
</dbReference>
<dbReference type="PANTHER" id="PTHR34653:SF1">
    <property type="entry name" value="FLAGELLAR HOOK-BASAL BODY COMPLEX PROTEIN FLIE"/>
    <property type="match status" value="1"/>
</dbReference>
<dbReference type="GO" id="GO:0005198">
    <property type="term" value="F:structural molecule activity"/>
    <property type="evidence" value="ECO:0007669"/>
    <property type="project" value="UniProtKB-UniRule"/>
</dbReference>
<evidence type="ECO:0000256" key="4">
    <source>
        <dbReference type="HAMAP-Rule" id="MF_00724"/>
    </source>
</evidence>
<dbReference type="PANTHER" id="PTHR34653">
    <property type="match status" value="1"/>
</dbReference>
<comment type="caution">
    <text evidence="6">The sequence shown here is derived from an EMBL/GenBank/DDBJ whole genome shotgun (WGS) entry which is preliminary data.</text>
</comment>
<sequence>MEVSGVKPLAISGIASNGGTGAAKLGDVTKVTESFGNILENALQAVDNQEKQVKALNEQFVTGQISDVHTLMIASEKAQLGLQLTVQVRNKVIEAYQEIMRTQL</sequence>
<dbReference type="AlphaFoldDB" id="A0A5R9G0L6"/>
<name>A0A5R9G0L6_9BACL</name>
<keyword evidence="3 4" id="KW-0975">Bacterial flagellum</keyword>
<dbReference type="RefSeq" id="WP_138196672.1">
    <property type="nucleotide sequence ID" value="NZ_VCIW01000018.1"/>
</dbReference>
<evidence type="ECO:0000256" key="5">
    <source>
        <dbReference type="NCBIfam" id="TIGR00205"/>
    </source>
</evidence>
<dbReference type="Pfam" id="PF02049">
    <property type="entry name" value="FliE"/>
    <property type="match status" value="1"/>
</dbReference>
<dbReference type="EMBL" id="VCIW01000018">
    <property type="protein sequence ID" value="TLS49852.1"/>
    <property type="molecule type" value="Genomic_DNA"/>
</dbReference>
<keyword evidence="6" id="KW-0282">Flagellum</keyword>
<dbReference type="NCBIfam" id="TIGR00205">
    <property type="entry name" value="fliE"/>
    <property type="match status" value="1"/>
</dbReference>
<organism evidence="6 7">
    <name type="scientific">Paenibacillus antri</name>
    <dbReference type="NCBI Taxonomy" id="2582848"/>
    <lineage>
        <taxon>Bacteria</taxon>
        <taxon>Bacillati</taxon>
        <taxon>Bacillota</taxon>
        <taxon>Bacilli</taxon>
        <taxon>Bacillales</taxon>
        <taxon>Paenibacillaceae</taxon>
        <taxon>Paenibacillus</taxon>
    </lineage>
</organism>
<evidence type="ECO:0000256" key="2">
    <source>
        <dbReference type="ARBA" id="ARBA00009272"/>
    </source>
</evidence>
<dbReference type="OrthoDB" id="9812413at2"/>
<keyword evidence="6" id="KW-0966">Cell projection</keyword>
<evidence type="ECO:0000313" key="7">
    <source>
        <dbReference type="Proteomes" id="UP000309676"/>
    </source>
</evidence>
<comment type="similarity">
    <text evidence="2 4">Belongs to the FliE family.</text>
</comment>
<dbReference type="Proteomes" id="UP000309676">
    <property type="component" value="Unassembled WGS sequence"/>
</dbReference>
<accession>A0A5R9G0L6</accession>
<keyword evidence="6" id="KW-0969">Cilium</keyword>
<protein>
    <recommendedName>
        <fullName evidence="4 5">Flagellar hook-basal body complex protein FliE</fullName>
    </recommendedName>
</protein>
<dbReference type="HAMAP" id="MF_00724">
    <property type="entry name" value="FliE"/>
    <property type="match status" value="1"/>
</dbReference>
<comment type="subcellular location">
    <subcellularLocation>
        <location evidence="1 4">Bacterial flagellum basal body</location>
    </subcellularLocation>
</comment>
<dbReference type="InterPro" id="IPR001624">
    <property type="entry name" value="FliE"/>
</dbReference>
<dbReference type="GO" id="GO:0071973">
    <property type="term" value="P:bacterial-type flagellum-dependent cell motility"/>
    <property type="evidence" value="ECO:0007669"/>
    <property type="project" value="InterPro"/>
</dbReference>
<evidence type="ECO:0000313" key="6">
    <source>
        <dbReference type="EMBL" id="TLS49852.1"/>
    </source>
</evidence>
<evidence type="ECO:0000256" key="1">
    <source>
        <dbReference type="ARBA" id="ARBA00004117"/>
    </source>
</evidence>
<reference evidence="6 7" key="1">
    <citation type="submission" date="2019-05" db="EMBL/GenBank/DDBJ databases">
        <authorList>
            <person name="Narsing Rao M.P."/>
            <person name="Li W.J."/>
        </authorList>
    </citation>
    <scope>NUCLEOTIDE SEQUENCE [LARGE SCALE GENOMIC DNA]</scope>
    <source>
        <strain evidence="6 7">SYSU_K30003</strain>
    </source>
</reference>
<evidence type="ECO:0000256" key="3">
    <source>
        <dbReference type="ARBA" id="ARBA00023143"/>
    </source>
</evidence>
<dbReference type="PRINTS" id="PR01006">
    <property type="entry name" value="FLGHOOKFLIE"/>
</dbReference>
<dbReference type="GO" id="GO:0003774">
    <property type="term" value="F:cytoskeletal motor activity"/>
    <property type="evidence" value="ECO:0007669"/>
    <property type="project" value="InterPro"/>
</dbReference>
<gene>
    <name evidence="4 6" type="primary">fliE</name>
    <name evidence="6" type="ORF">FE782_22885</name>
</gene>